<evidence type="ECO:0000259" key="4">
    <source>
        <dbReference type="PROSITE" id="PS50009"/>
    </source>
</evidence>
<organism evidence="6 7">
    <name type="scientific">Rhizopus microsporus ATCC 52813</name>
    <dbReference type="NCBI Taxonomy" id="1340429"/>
    <lineage>
        <taxon>Eukaryota</taxon>
        <taxon>Fungi</taxon>
        <taxon>Fungi incertae sedis</taxon>
        <taxon>Mucoromycota</taxon>
        <taxon>Mucoromycotina</taxon>
        <taxon>Mucoromycetes</taxon>
        <taxon>Mucorales</taxon>
        <taxon>Mucorineae</taxon>
        <taxon>Rhizopodaceae</taxon>
        <taxon>Rhizopus</taxon>
    </lineage>
</organism>
<dbReference type="GO" id="GO:0007265">
    <property type="term" value="P:Ras protein signal transduction"/>
    <property type="evidence" value="ECO:0007669"/>
    <property type="project" value="TreeGrafter"/>
</dbReference>
<feature type="transmembrane region" description="Helical" evidence="3">
    <location>
        <begin position="565"/>
        <end position="586"/>
    </location>
</feature>
<feature type="transmembrane region" description="Helical" evidence="3">
    <location>
        <begin position="672"/>
        <end position="696"/>
    </location>
</feature>
<dbReference type="SUPFAM" id="SSF48366">
    <property type="entry name" value="Ras GEF"/>
    <property type="match status" value="1"/>
</dbReference>
<dbReference type="Gene3D" id="1.10.840.10">
    <property type="entry name" value="Ras guanine-nucleotide exchange factors catalytic domain"/>
    <property type="match status" value="1"/>
</dbReference>
<dbReference type="PANTHER" id="PTHR23113">
    <property type="entry name" value="GUANINE NUCLEOTIDE EXCHANGE FACTOR"/>
    <property type="match status" value="1"/>
</dbReference>
<dbReference type="AlphaFoldDB" id="A0A2G4T134"/>
<feature type="transmembrane region" description="Helical" evidence="3">
    <location>
        <begin position="527"/>
        <end position="545"/>
    </location>
</feature>
<name>A0A2G4T134_RHIZD</name>
<keyword evidence="3" id="KW-0812">Transmembrane</keyword>
<evidence type="ECO:0000313" key="6">
    <source>
        <dbReference type="EMBL" id="PHZ14701.1"/>
    </source>
</evidence>
<dbReference type="Proteomes" id="UP000242254">
    <property type="component" value="Unassembled WGS sequence"/>
</dbReference>
<dbReference type="GO" id="GO:0005085">
    <property type="term" value="F:guanyl-nucleotide exchange factor activity"/>
    <property type="evidence" value="ECO:0007669"/>
    <property type="project" value="UniProtKB-KW"/>
</dbReference>
<proteinExistence type="predicted"/>
<dbReference type="GO" id="GO:0005886">
    <property type="term" value="C:plasma membrane"/>
    <property type="evidence" value="ECO:0007669"/>
    <property type="project" value="TreeGrafter"/>
</dbReference>
<evidence type="ECO:0000256" key="1">
    <source>
        <dbReference type="ARBA" id="ARBA00022658"/>
    </source>
</evidence>
<keyword evidence="3" id="KW-0472">Membrane</keyword>
<dbReference type="SMART" id="SM00229">
    <property type="entry name" value="RasGEFN"/>
    <property type="match status" value="1"/>
</dbReference>
<evidence type="ECO:0000256" key="2">
    <source>
        <dbReference type="PROSITE-ProRule" id="PRU00168"/>
    </source>
</evidence>
<feature type="transmembrane region" description="Helical" evidence="3">
    <location>
        <begin position="598"/>
        <end position="620"/>
    </location>
</feature>
<dbReference type="PANTHER" id="PTHR23113:SF348">
    <property type="entry name" value="GUANYL-NUCLEOTIDE EXCHANGE FACTOR RASGEF, PUTATIVE (AFU_ORTHOLOGUE AFUA_1G04700)-RELATED"/>
    <property type="match status" value="1"/>
</dbReference>
<keyword evidence="3" id="KW-1133">Transmembrane helix</keyword>
<dbReference type="CDD" id="cd00155">
    <property type="entry name" value="RasGEF"/>
    <property type="match status" value="1"/>
</dbReference>
<dbReference type="InterPro" id="IPR023578">
    <property type="entry name" value="Ras_GEF_dom_sf"/>
</dbReference>
<dbReference type="EMBL" id="KZ303845">
    <property type="protein sequence ID" value="PHZ14701.1"/>
    <property type="molecule type" value="Genomic_DNA"/>
</dbReference>
<dbReference type="CDD" id="cd06224">
    <property type="entry name" value="REM"/>
    <property type="match status" value="1"/>
</dbReference>
<feature type="domain" description="Ras-GEF" evidence="4">
    <location>
        <begin position="252"/>
        <end position="483"/>
    </location>
</feature>
<dbReference type="SMART" id="SM00147">
    <property type="entry name" value="RasGEF"/>
    <property type="match status" value="1"/>
</dbReference>
<feature type="domain" description="N-terminal Ras-GEF" evidence="5">
    <location>
        <begin position="10"/>
        <end position="131"/>
    </location>
</feature>
<keyword evidence="1 2" id="KW-0344">Guanine-nucleotide releasing factor</keyword>
<dbReference type="InterPro" id="IPR001895">
    <property type="entry name" value="RASGEF_cat_dom"/>
</dbReference>
<dbReference type="InterPro" id="IPR036964">
    <property type="entry name" value="RASGEF_cat_dom_sf"/>
</dbReference>
<dbReference type="Pfam" id="PF00618">
    <property type="entry name" value="RasGEF_N"/>
    <property type="match status" value="1"/>
</dbReference>
<dbReference type="GeneID" id="35439350"/>
<dbReference type="Pfam" id="PF00617">
    <property type="entry name" value="RasGEF"/>
    <property type="match status" value="1"/>
</dbReference>
<sequence length="732" mass="83529">MSRRGSKASCDSLNAGLAVDDIIDRLVSTEYNEQDENIVPIFLTFFRRFMKPCELIDQLVERFKHDGFSSSPTAQQKRIYNILLLWLSHHWNDFYAPRARRLMVLFLDHISKHESYTPICDSLAPLVIREPPSTDPDSCWGLVDEEQPVFSNKKDSGYVSGTFHLLLQQTPPQSPREDSVPRLPRQRYVSHSESEGYRRAEFAGGMINIDASNTPYAPSTLTNASNWTSYISIMNNFRKQDQLNLKTIMGTSDNHIAKQLTWIESQLFSRIQPREFLRYIVSNQSSSNSSMILASIAHFNFISSWVATLIISQSRASKRANVFLKFISIAVELRNMNNYNSLMAVLAGMNNAAILRLKQTRQIAATKKIYKQFLSLERLMSTDKSFCAYRMALRASKGSGIPYLGIHTQDLVSLAEANKDFRSDGTVHWDKYRLMGETIMSIIKFKHPGYTIDPDLPLLLSIADCPILSEDELYKKSILVEPKANTNSNNRLKELWLRLKMIIPREHIIHSTNPYVRKCCGCIHLRIGNTFSCLIWAGLSLYFAILSFQTKSPFFSYTSVPTALYIFGTINLVLFGVCLGTLFCLFLRSENGVRAAAYIIGINVFILLVDVFINTILFIVQKGTYVEWCITAASSPLNNQLLSASQGEQQQFNFAIKDFYNCNRTWEDELKFTILCAALIIVLYSYWTFCLFSYAIKLQVNTRAAMLKYYQQGMLPQVPMMMPHVNNGDIIL</sequence>
<accession>A0A2G4T134</accession>
<protein>
    <submittedName>
        <fullName evidence="6">Ras GEF</fullName>
    </submittedName>
</protein>
<dbReference type="PROSITE" id="PS50009">
    <property type="entry name" value="RASGEF_CAT"/>
    <property type="match status" value="1"/>
</dbReference>
<dbReference type="RefSeq" id="XP_023468409.1">
    <property type="nucleotide sequence ID" value="XM_023608360.1"/>
</dbReference>
<evidence type="ECO:0000313" key="7">
    <source>
        <dbReference type="Proteomes" id="UP000242254"/>
    </source>
</evidence>
<evidence type="ECO:0000259" key="5">
    <source>
        <dbReference type="PROSITE" id="PS50212"/>
    </source>
</evidence>
<reference evidence="6 7" key="1">
    <citation type="journal article" date="2016" name="Proc. Natl. Acad. Sci. U.S.A.">
        <title>Lipid metabolic changes in an early divergent fungus govern the establishment of a mutualistic symbiosis with endobacteria.</title>
        <authorList>
            <person name="Lastovetsky O.A."/>
            <person name="Gaspar M.L."/>
            <person name="Mondo S.J."/>
            <person name="LaButti K.M."/>
            <person name="Sandor L."/>
            <person name="Grigoriev I.V."/>
            <person name="Henry S.A."/>
            <person name="Pawlowska T.E."/>
        </authorList>
    </citation>
    <scope>NUCLEOTIDE SEQUENCE [LARGE SCALE GENOMIC DNA]</scope>
    <source>
        <strain evidence="6 7">ATCC 52813</strain>
    </source>
</reference>
<dbReference type="Gene3D" id="1.20.870.10">
    <property type="entry name" value="Son of sevenless (SoS) protein Chain: S domain 1"/>
    <property type="match status" value="1"/>
</dbReference>
<dbReference type="STRING" id="1340429.A0A2G4T134"/>
<gene>
    <name evidence="6" type="ORF">RHIMIDRAFT_235463</name>
</gene>
<dbReference type="InterPro" id="IPR008937">
    <property type="entry name" value="Ras-like_GEF"/>
</dbReference>
<dbReference type="InterPro" id="IPR000651">
    <property type="entry name" value="Ras-like_Gua-exchang_fac_N"/>
</dbReference>
<evidence type="ECO:0000256" key="3">
    <source>
        <dbReference type="SAM" id="Phobius"/>
    </source>
</evidence>
<dbReference type="PROSITE" id="PS50212">
    <property type="entry name" value="RASGEF_NTER"/>
    <property type="match status" value="1"/>
</dbReference>
<keyword evidence="7" id="KW-1185">Reference proteome</keyword>